<gene>
    <name evidence="17" type="primary">hpt</name>
    <name evidence="17" type="ORF">V0288_12125</name>
</gene>
<keyword evidence="10 15" id="KW-0660">Purine salvage</keyword>
<evidence type="ECO:0000256" key="5">
    <source>
        <dbReference type="ARBA" id="ARBA00008391"/>
    </source>
</evidence>
<evidence type="ECO:0000313" key="17">
    <source>
        <dbReference type="EMBL" id="MEG3437865.1"/>
    </source>
</evidence>
<evidence type="ECO:0000256" key="14">
    <source>
        <dbReference type="ARBA" id="ARBA00049402"/>
    </source>
</evidence>
<reference evidence="17 18" key="1">
    <citation type="submission" date="2024-01" db="EMBL/GenBank/DDBJ databases">
        <title>Genomic insights into the taxonomy and metabolism of the cyanobacterium Pannus brasiliensis CCIBt3594.</title>
        <authorList>
            <person name="Machado M."/>
            <person name="Botero N.B."/>
            <person name="Andreote A.P.D."/>
            <person name="Feitosa A.M.T."/>
            <person name="Popin R."/>
            <person name="Sivonen K."/>
            <person name="Fiore M.F."/>
        </authorList>
    </citation>
    <scope>NUCLEOTIDE SEQUENCE [LARGE SCALE GENOMIC DNA]</scope>
    <source>
        <strain evidence="17 18">CCIBt3594</strain>
    </source>
</reference>
<keyword evidence="12 15" id="KW-0460">Magnesium</keyword>
<dbReference type="GO" id="GO:0006166">
    <property type="term" value="P:purine ribonucleoside salvage"/>
    <property type="evidence" value="ECO:0007669"/>
    <property type="project" value="UniProtKB-KW"/>
</dbReference>
<dbReference type="GO" id="GO:0004422">
    <property type="term" value="F:hypoxanthine phosphoribosyltransferase activity"/>
    <property type="evidence" value="ECO:0007669"/>
    <property type="project" value="InterPro"/>
</dbReference>
<evidence type="ECO:0000256" key="6">
    <source>
        <dbReference type="ARBA" id="ARBA00022490"/>
    </source>
</evidence>
<dbReference type="AlphaFoldDB" id="A0AAW9QJ89"/>
<evidence type="ECO:0000256" key="11">
    <source>
        <dbReference type="ARBA" id="ARBA00022741"/>
    </source>
</evidence>
<dbReference type="PANTHER" id="PTHR43340">
    <property type="entry name" value="HYPOXANTHINE-GUANINE PHOSPHORIBOSYLTRANSFERASE"/>
    <property type="match status" value="1"/>
</dbReference>
<keyword evidence="8 15" id="KW-0808">Transferase</keyword>
<evidence type="ECO:0000256" key="7">
    <source>
        <dbReference type="ARBA" id="ARBA00022676"/>
    </source>
</evidence>
<dbReference type="GO" id="GO:0032264">
    <property type="term" value="P:IMP salvage"/>
    <property type="evidence" value="ECO:0007669"/>
    <property type="project" value="TreeGrafter"/>
</dbReference>
<keyword evidence="11 15" id="KW-0547">Nucleotide-binding</keyword>
<comment type="catalytic activity">
    <reaction evidence="13">
        <text>GMP + diphosphate = guanine + 5-phospho-alpha-D-ribose 1-diphosphate</text>
        <dbReference type="Rhea" id="RHEA:25424"/>
        <dbReference type="ChEBI" id="CHEBI:16235"/>
        <dbReference type="ChEBI" id="CHEBI:33019"/>
        <dbReference type="ChEBI" id="CHEBI:58017"/>
        <dbReference type="ChEBI" id="CHEBI:58115"/>
        <dbReference type="EC" id="2.4.2.8"/>
    </reaction>
    <physiologicalReaction direction="right-to-left" evidence="13">
        <dbReference type="Rhea" id="RHEA:25426"/>
    </physiologicalReaction>
</comment>
<dbReference type="NCBIfam" id="TIGR01203">
    <property type="entry name" value="HGPRTase"/>
    <property type="match status" value="1"/>
</dbReference>
<dbReference type="RefSeq" id="WP_332865343.1">
    <property type="nucleotide sequence ID" value="NZ_JBAFSM010000020.1"/>
</dbReference>
<dbReference type="GO" id="GO:0046100">
    <property type="term" value="P:hypoxanthine metabolic process"/>
    <property type="evidence" value="ECO:0007669"/>
    <property type="project" value="TreeGrafter"/>
</dbReference>
<dbReference type="PANTHER" id="PTHR43340:SF1">
    <property type="entry name" value="HYPOXANTHINE PHOSPHORIBOSYLTRANSFERASE"/>
    <property type="match status" value="1"/>
</dbReference>
<dbReference type="InterPro" id="IPR005904">
    <property type="entry name" value="Hxn_phspho_trans"/>
</dbReference>
<comment type="pathway">
    <text evidence="4">Purine metabolism; GMP biosynthesis via salvage pathway; GMP from guanine: step 1/1.</text>
</comment>
<protein>
    <recommendedName>
        <fullName evidence="15">Hypoxanthine phosphoribosyltransferase</fullName>
        <ecNumber evidence="15">2.4.2.8</ecNumber>
    </recommendedName>
</protein>
<dbReference type="Gene3D" id="3.40.50.2020">
    <property type="match status" value="1"/>
</dbReference>
<dbReference type="GO" id="GO:0006178">
    <property type="term" value="P:guanine salvage"/>
    <property type="evidence" value="ECO:0007669"/>
    <property type="project" value="TreeGrafter"/>
</dbReference>
<dbReference type="InterPro" id="IPR050408">
    <property type="entry name" value="HGPRT"/>
</dbReference>
<sequence length="175" mass="19793">MEKQLVRLISREEIAAAVKRLAREIDRDSENRSLVVIGILKGSFIFIADLVRNLETPLLAIEFTRLSSYGSATVSSGRAEILAGLPEEAVRGQNVIVVEDIVDTGITTATLLEYLQGYRPADLKLCTLLDKPSRRRVEVKIDYRGFTVPDRFIVGYGIDFDERYRQLPEIYTLEE</sequence>
<comment type="subcellular location">
    <subcellularLocation>
        <location evidence="2 15">Cytoplasm</location>
    </subcellularLocation>
</comment>
<evidence type="ECO:0000256" key="1">
    <source>
        <dbReference type="ARBA" id="ARBA00001946"/>
    </source>
</evidence>
<comment type="cofactor">
    <cofactor evidence="1 15">
        <name>Mg(2+)</name>
        <dbReference type="ChEBI" id="CHEBI:18420"/>
    </cofactor>
</comment>
<name>A0AAW9QJ89_9CHRO</name>
<dbReference type="EMBL" id="JBAFSM010000020">
    <property type="protein sequence ID" value="MEG3437865.1"/>
    <property type="molecule type" value="Genomic_DNA"/>
</dbReference>
<evidence type="ECO:0000256" key="4">
    <source>
        <dbReference type="ARBA" id="ARBA00004676"/>
    </source>
</evidence>
<evidence type="ECO:0000256" key="13">
    <source>
        <dbReference type="ARBA" id="ARBA00048811"/>
    </source>
</evidence>
<dbReference type="CDD" id="cd06223">
    <property type="entry name" value="PRTases_typeI"/>
    <property type="match status" value="1"/>
</dbReference>
<keyword evidence="7 15" id="KW-0328">Glycosyltransferase</keyword>
<dbReference type="GO" id="GO:0032263">
    <property type="term" value="P:GMP salvage"/>
    <property type="evidence" value="ECO:0007669"/>
    <property type="project" value="TreeGrafter"/>
</dbReference>
<accession>A0AAW9QJ89</accession>
<dbReference type="InterPro" id="IPR029057">
    <property type="entry name" value="PRTase-like"/>
</dbReference>
<keyword evidence="6 15" id="KW-0963">Cytoplasm</keyword>
<dbReference type="GO" id="GO:0000166">
    <property type="term" value="F:nucleotide binding"/>
    <property type="evidence" value="ECO:0007669"/>
    <property type="project" value="UniProtKB-KW"/>
</dbReference>
<dbReference type="InterPro" id="IPR000836">
    <property type="entry name" value="PRTase_dom"/>
</dbReference>
<evidence type="ECO:0000256" key="12">
    <source>
        <dbReference type="ARBA" id="ARBA00022842"/>
    </source>
</evidence>
<keyword evidence="9 15" id="KW-0479">Metal-binding</keyword>
<evidence type="ECO:0000256" key="9">
    <source>
        <dbReference type="ARBA" id="ARBA00022723"/>
    </source>
</evidence>
<evidence type="ECO:0000313" key="18">
    <source>
        <dbReference type="Proteomes" id="UP001328733"/>
    </source>
</evidence>
<evidence type="ECO:0000256" key="3">
    <source>
        <dbReference type="ARBA" id="ARBA00004669"/>
    </source>
</evidence>
<organism evidence="17 18">
    <name type="scientific">Pannus brasiliensis CCIBt3594</name>
    <dbReference type="NCBI Taxonomy" id="1427578"/>
    <lineage>
        <taxon>Bacteria</taxon>
        <taxon>Bacillati</taxon>
        <taxon>Cyanobacteriota</taxon>
        <taxon>Cyanophyceae</taxon>
        <taxon>Oscillatoriophycideae</taxon>
        <taxon>Chroococcales</taxon>
        <taxon>Microcystaceae</taxon>
        <taxon>Pannus</taxon>
    </lineage>
</organism>
<comment type="caution">
    <text evidence="17">The sequence shown here is derived from an EMBL/GenBank/DDBJ whole genome shotgun (WGS) entry which is preliminary data.</text>
</comment>
<dbReference type="GO" id="GO:0000287">
    <property type="term" value="F:magnesium ion binding"/>
    <property type="evidence" value="ECO:0007669"/>
    <property type="project" value="TreeGrafter"/>
</dbReference>
<feature type="domain" description="Phosphoribosyltransferase" evidence="16">
    <location>
        <begin position="12"/>
        <end position="160"/>
    </location>
</feature>
<evidence type="ECO:0000256" key="10">
    <source>
        <dbReference type="ARBA" id="ARBA00022726"/>
    </source>
</evidence>
<dbReference type="FunFam" id="3.40.50.2020:FF:000006">
    <property type="entry name" value="Hypoxanthine phosphoribosyltransferase"/>
    <property type="match status" value="1"/>
</dbReference>
<evidence type="ECO:0000256" key="2">
    <source>
        <dbReference type="ARBA" id="ARBA00004496"/>
    </source>
</evidence>
<evidence type="ECO:0000256" key="15">
    <source>
        <dbReference type="RuleBase" id="RU364099"/>
    </source>
</evidence>
<evidence type="ECO:0000256" key="8">
    <source>
        <dbReference type="ARBA" id="ARBA00022679"/>
    </source>
</evidence>
<comment type="similarity">
    <text evidence="5 15">Belongs to the purine/pyrimidine phosphoribosyltransferase family.</text>
</comment>
<dbReference type="Pfam" id="PF00156">
    <property type="entry name" value="Pribosyltran"/>
    <property type="match status" value="1"/>
</dbReference>
<keyword evidence="18" id="KW-1185">Reference proteome</keyword>
<dbReference type="EC" id="2.4.2.8" evidence="15"/>
<dbReference type="GO" id="GO:0052657">
    <property type="term" value="F:guanine phosphoribosyltransferase activity"/>
    <property type="evidence" value="ECO:0007669"/>
    <property type="project" value="UniProtKB-ARBA"/>
</dbReference>
<dbReference type="SUPFAM" id="SSF53271">
    <property type="entry name" value="PRTase-like"/>
    <property type="match status" value="1"/>
</dbReference>
<dbReference type="GO" id="GO:0005829">
    <property type="term" value="C:cytosol"/>
    <property type="evidence" value="ECO:0007669"/>
    <property type="project" value="TreeGrafter"/>
</dbReference>
<comment type="catalytic activity">
    <reaction evidence="14">
        <text>IMP + diphosphate = hypoxanthine + 5-phospho-alpha-D-ribose 1-diphosphate</text>
        <dbReference type="Rhea" id="RHEA:17973"/>
        <dbReference type="ChEBI" id="CHEBI:17368"/>
        <dbReference type="ChEBI" id="CHEBI:33019"/>
        <dbReference type="ChEBI" id="CHEBI:58017"/>
        <dbReference type="ChEBI" id="CHEBI:58053"/>
        <dbReference type="EC" id="2.4.2.8"/>
    </reaction>
    <physiologicalReaction direction="right-to-left" evidence="14">
        <dbReference type="Rhea" id="RHEA:17975"/>
    </physiologicalReaction>
</comment>
<comment type="pathway">
    <text evidence="3 15">Purine metabolism; IMP biosynthesis via salvage pathway; IMP from hypoxanthine: step 1/1.</text>
</comment>
<proteinExistence type="inferred from homology"/>
<dbReference type="Proteomes" id="UP001328733">
    <property type="component" value="Unassembled WGS sequence"/>
</dbReference>
<evidence type="ECO:0000259" key="16">
    <source>
        <dbReference type="Pfam" id="PF00156"/>
    </source>
</evidence>